<keyword evidence="2" id="KW-1185">Reference proteome</keyword>
<evidence type="ECO:0000313" key="1">
    <source>
        <dbReference type="EMBL" id="KAK3259836.1"/>
    </source>
</evidence>
<protein>
    <submittedName>
        <fullName evidence="1">Uncharacterized protein</fullName>
    </submittedName>
</protein>
<accession>A0AAE0FIV0</accession>
<sequence>MYDVENPIKASTAVPNPDGSVYRQHQLLLDEWDIVREAMYILHYAKIAVDLLQSTSTVTANLFLPVVGRLAYANRKVGQS</sequence>
<dbReference type="EMBL" id="LGRX02018438">
    <property type="protein sequence ID" value="KAK3259836.1"/>
    <property type="molecule type" value="Genomic_DNA"/>
</dbReference>
<dbReference type="Proteomes" id="UP001190700">
    <property type="component" value="Unassembled WGS sequence"/>
</dbReference>
<gene>
    <name evidence="1" type="ORF">CYMTET_31190</name>
</gene>
<evidence type="ECO:0000313" key="2">
    <source>
        <dbReference type="Proteomes" id="UP001190700"/>
    </source>
</evidence>
<reference evidence="1 2" key="1">
    <citation type="journal article" date="2015" name="Genome Biol. Evol.">
        <title>Comparative Genomics of a Bacterivorous Green Alga Reveals Evolutionary Causalities and Consequences of Phago-Mixotrophic Mode of Nutrition.</title>
        <authorList>
            <person name="Burns J.A."/>
            <person name="Paasch A."/>
            <person name="Narechania A."/>
            <person name="Kim E."/>
        </authorList>
    </citation>
    <scope>NUCLEOTIDE SEQUENCE [LARGE SCALE GENOMIC DNA]</scope>
    <source>
        <strain evidence="1 2">PLY_AMNH</strain>
    </source>
</reference>
<organism evidence="1 2">
    <name type="scientific">Cymbomonas tetramitiformis</name>
    <dbReference type="NCBI Taxonomy" id="36881"/>
    <lineage>
        <taxon>Eukaryota</taxon>
        <taxon>Viridiplantae</taxon>
        <taxon>Chlorophyta</taxon>
        <taxon>Pyramimonadophyceae</taxon>
        <taxon>Pyramimonadales</taxon>
        <taxon>Pyramimonadaceae</taxon>
        <taxon>Cymbomonas</taxon>
    </lineage>
</organism>
<comment type="caution">
    <text evidence="1">The sequence shown here is derived from an EMBL/GenBank/DDBJ whole genome shotgun (WGS) entry which is preliminary data.</text>
</comment>
<dbReference type="AlphaFoldDB" id="A0AAE0FIV0"/>
<name>A0AAE0FIV0_9CHLO</name>
<proteinExistence type="predicted"/>